<dbReference type="AlphaFoldDB" id="A0A101JLR2"/>
<evidence type="ECO:0000259" key="2">
    <source>
        <dbReference type="Pfam" id="PF08240"/>
    </source>
</evidence>
<protein>
    <submittedName>
        <fullName evidence="3">Alcohol dehydrogenase</fullName>
    </submittedName>
</protein>
<dbReference type="Gene3D" id="3.40.50.720">
    <property type="entry name" value="NAD(P)-binding Rossmann-like Domain"/>
    <property type="match status" value="1"/>
</dbReference>
<gene>
    <name evidence="3" type="ORF">ASB62_05390</name>
</gene>
<name>A0A101JLR2_CHLLI</name>
<dbReference type="InterPro" id="IPR013154">
    <property type="entry name" value="ADH-like_N"/>
</dbReference>
<comment type="caution">
    <text evidence="3">The sequence shown here is derived from an EMBL/GenBank/DDBJ whole genome shotgun (WGS) entry which is preliminary data.</text>
</comment>
<evidence type="ECO:0000256" key="1">
    <source>
        <dbReference type="ARBA" id="ARBA00023002"/>
    </source>
</evidence>
<dbReference type="Gene3D" id="3.90.180.10">
    <property type="entry name" value="Medium-chain alcohol dehydrogenases, catalytic domain"/>
    <property type="match status" value="1"/>
</dbReference>
<keyword evidence="4" id="KW-1185">Reference proteome</keyword>
<dbReference type="InterPro" id="IPR036291">
    <property type="entry name" value="NAD(P)-bd_dom_sf"/>
</dbReference>
<sequence>MKALVLKELRILELCERNCPEPGEGESLVRVACCSVCRTDAKMWQSGHRDLFLPRVLGHEISGYLDSERVAVWPGRSCGSCAFCLSGRENLCASMRILGFHHDGGFAEYVAVPRTNLLSVPGTLPMELAALAEPLGCALHGLDRAGVRSGERVLIYGAGSLGLFLALGAAERGAHPVVIEPDGGKLRKSSTFRDRFGVGSAENPSAVSGLFDAAFNAASVPSTLDGLRKLRSGGRYCLFSGLQELPESAAPLLAGLHYRELQLVGSYGCTRASMASALVMLERFCDDLAFMVERKLRLEQLEAIMPDVMGGKHYKMVVQF</sequence>
<reference evidence="3 4" key="1">
    <citation type="submission" date="2015-10" db="EMBL/GenBank/DDBJ databases">
        <title>Draft Genome Sequence of Chlorobium limicola strain Frasassi Growing under Artificial Lighting in the Frasassi Cave System.</title>
        <authorList>
            <person name="Mansor M."/>
            <person name="Macalady J."/>
        </authorList>
    </citation>
    <scope>NUCLEOTIDE SEQUENCE [LARGE SCALE GENOMIC DNA]</scope>
    <source>
        <strain evidence="3 4">Frasassi</strain>
    </source>
</reference>
<feature type="domain" description="Alcohol dehydrogenase-like N-terminal" evidence="2">
    <location>
        <begin position="23"/>
        <end position="121"/>
    </location>
</feature>
<dbReference type="SUPFAM" id="SSF51735">
    <property type="entry name" value="NAD(P)-binding Rossmann-fold domains"/>
    <property type="match status" value="1"/>
</dbReference>
<dbReference type="InterPro" id="IPR011032">
    <property type="entry name" value="GroES-like_sf"/>
</dbReference>
<dbReference type="EMBL" id="LMBR01000127">
    <property type="protein sequence ID" value="KUL29131.1"/>
    <property type="molecule type" value="Genomic_DNA"/>
</dbReference>
<dbReference type="GO" id="GO:0016491">
    <property type="term" value="F:oxidoreductase activity"/>
    <property type="evidence" value="ECO:0007669"/>
    <property type="project" value="UniProtKB-KW"/>
</dbReference>
<dbReference type="RefSeq" id="WP_059138951.1">
    <property type="nucleotide sequence ID" value="NZ_LMBR01000127.1"/>
</dbReference>
<dbReference type="InterPro" id="IPR050129">
    <property type="entry name" value="Zn_alcohol_dh"/>
</dbReference>
<proteinExistence type="predicted"/>
<dbReference type="SUPFAM" id="SSF50129">
    <property type="entry name" value="GroES-like"/>
    <property type="match status" value="1"/>
</dbReference>
<organism evidence="3 4">
    <name type="scientific">Chlorobium limicola</name>
    <dbReference type="NCBI Taxonomy" id="1092"/>
    <lineage>
        <taxon>Bacteria</taxon>
        <taxon>Pseudomonadati</taxon>
        <taxon>Chlorobiota</taxon>
        <taxon>Chlorobiia</taxon>
        <taxon>Chlorobiales</taxon>
        <taxon>Chlorobiaceae</taxon>
        <taxon>Chlorobium/Pelodictyon group</taxon>
        <taxon>Chlorobium</taxon>
    </lineage>
</organism>
<dbReference type="OrthoDB" id="9806940at2"/>
<keyword evidence="1" id="KW-0560">Oxidoreductase</keyword>
<dbReference type="Proteomes" id="UP000053937">
    <property type="component" value="Unassembled WGS sequence"/>
</dbReference>
<evidence type="ECO:0000313" key="4">
    <source>
        <dbReference type="Proteomes" id="UP000053937"/>
    </source>
</evidence>
<accession>A0A101JLR2</accession>
<evidence type="ECO:0000313" key="3">
    <source>
        <dbReference type="EMBL" id="KUL29131.1"/>
    </source>
</evidence>
<dbReference type="PANTHER" id="PTHR43401:SF2">
    <property type="entry name" value="L-THREONINE 3-DEHYDROGENASE"/>
    <property type="match status" value="1"/>
</dbReference>
<dbReference type="PANTHER" id="PTHR43401">
    <property type="entry name" value="L-THREONINE 3-DEHYDROGENASE"/>
    <property type="match status" value="1"/>
</dbReference>
<dbReference type="Pfam" id="PF08240">
    <property type="entry name" value="ADH_N"/>
    <property type="match status" value="1"/>
</dbReference>